<dbReference type="OrthoDB" id="118763at2759"/>
<reference evidence="2" key="1">
    <citation type="journal article" date="2023" name="Commun. Biol.">
        <title>Genome analysis of Parmales, the sister group of diatoms, reveals the evolutionary specialization of diatoms from phago-mixotrophs to photoautotrophs.</title>
        <authorList>
            <person name="Ban H."/>
            <person name="Sato S."/>
            <person name="Yoshikawa S."/>
            <person name="Yamada K."/>
            <person name="Nakamura Y."/>
            <person name="Ichinomiya M."/>
            <person name="Sato N."/>
            <person name="Blanc-Mathieu R."/>
            <person name="Endo H."/>
            <person name="Kuwata A."/>
            <person name="Ogata H."/>
        </authorList>
    </citation>
    <scope>NUCLEOTIDE SEQUENCE [LARGE SCALE GENOMIC DNA]</scope>
    <source>
        <strain evidence="2">NIES 3701</strain>
    </source>
</reference>
<dbReference type="AlphaFoldDB" id="A0A9W7A8Y8"/>
<organism evidence="1 2">
    <name type="scientific">Triparma strigata</name>
    <dbReference type="NCBI Taxonomy" id="1606541"/>
    <lineage>
        <taxon>Eukaryota</taxon>
        <taxon>Sar</taxon>
        <taxon>Stramenopiles</taxon>
        <taxon>Ochrophyta</taxon>
        <taxon>Bolidophyceae</taxon>
        <taxon>Parmales</taxon>
        <taxon>Triparmaceae</taxon>
        <taxon>Triparma</taxon>
    </lineage>
</organism>
<gene>
    <name evidence="1" type="ORF">TrST_g1646</name>
</gene>
<sequence>MKTLPHIYTSTHGISHELINSIYACPSIDSVHAVLKQQPTVSCINTEINTLPGVLIERSYFDEDVILLVSTKTTTTQHNLVEIVNCDHIKCSVLIATDTTFNRPLQLRSNGLISSSIIVDSSIEYNSMLTKTDDPNPLGTHPRSLTITLGSESDGGRDLSFERFNTKNPDFLHTIPSVYATFSKVTSKTPQPQILPGASLNAPLLFNNVIVESTVQSCPSLKNVTLQPFCFISASTLQDVIFQSSVSVSSSSIIRTLAMSHSHIAHHATVIDCVLGPDAHLSCCETHCSLLGPFSSQHHQSLHISCLNPNGRTNLGYGGNCGSNHTGRLPDQEAWLGEGVFYGLSTSIKFPLDLSNSPYSIIATSTVVNPCTIKYPFSLITSDSNVTFVRPGWVLSSSPYTVRRASVKFKTRGKATSHKWYASGDVFRSGIVEMMRNARIELLRIKSGAAESEGGFAQGGKVVDVEKGVRGYTDYIRLYVLKGLLDRILSDDRSVPCAVGGGTNDPGFNSKGDEFMWNEPESQWPYQSWLLGEEFPTNKNKILTSNDVDSLLNVLVTLHLKYYEKVKSSKEKDDRKGRNVKLYSEIHTPAGEDKVVKGLEKEHFEIVRMCREARRKYTVNKL</sequence>
<accession>A0A9W7A8Y8</accession>
<dbReference type="EMBL" id="BRXY01000084">
    <property type="protein sequence ID" value="GMH63490.1"/>
    <property type="molecule type" value="Genomic_DNA"/>
</dbReference>
<keyword evidence="2" id="KW-1185">Reference proteome</keyword>
<proteinExistence type="predicted"/>
<comment type="caution">
    <text evidence="1">The sequence shown here is derived from an EMBL/GenBank/DDBJ whole genome shotgun (WGS) entry which is preliminary data.</text>
</comment>
<evidence type="ECO:0000313" key="2">
    <source>
        <dbReference type="Proteomes" id="UP001165085"/>
    </source>
</evidence>
<dbReference type="Proteomes" id="UP001165085">
    <property type="component" value="Unassembled WGS sequence"/>
</dbReference>
<name>A0A9W7A8Y8_9STRA</name>
<evidence type="ECO:0000313" key="1">
    <source>
        <dbReference type="EMBL" id="GMH63490.1"/>
    </source>
</evidence>
<protein>
    <submittedName>
        <fullName evidence="1">Uncharacterized protein</fullName>
    </submittedName>
</protein>